<accession>A0ABV8B756</accession>
<feature type="domain" description="SLH" evidence="3">
    <location>
        <begin position="700"/>
        <end position="757"/>
    </location>
</feature>
<comment type="caution">
    <text evidence="4">The sequence shown here is derived from an EMBL/GenBank/DDBJ whole genome shotgun (WGS) entry which is preliminary data.</text>
</comment>
<dbReference type="PANTHER" id="PTHR35399:SF2">
    <property type="entry name" value="DUF839 DOMAIN-CONTAINING PROTEIN"/>
    <property type="match status" value="1"/>
</dbReference>
<dbReference type="EMBL" id="JBHRZT010000072">
    <property type="protein sequence ID" value="MFC3885715.1"/>
    <property type="molecule type" value="Genomic_DNA"/>
</dbReference>
<dbReference type="Pfam" id="PF00395">
    <property type="entry name" value="SLH"/>
    <property type="match status" value="3"/>
</dbReference>
<dbReference type="InterPro" id="IPR008557">
    <property type="entry name" value="PhoX"/>
</dbReference>
<evidence type="ECO:0000313" key="4">
    <source>
        <dbReference type="EMBL" id="MFC3885715.1"/>
    </source>
</evidence>
<keyword evidence="1 2" id="KW-0732">Signal</keyword>
<keyword evidence="5" id="KW-1185">Reference proteome</keyword>
<proteinExistence type="predicted"/>
<evidence type="ECO:0000259" key="3">
    <source>
        <dbReference type="PROSITE" id="PS51272"/>
    </source>
</evidence>
<dbReference type="Proteomes" id="UP001595752">
    <property type="component" value="Unassembled WGS sequence"/>
</dbReference>
<evidence type="ECO:0000313" key="5">
    <source>
        <dbReference type="Proteomes" id="UP001595752"/>
    </source>
</evidence>
<dbReference type="PROSITE" id="PS51272">
    <property type="entry name" value="SLH"/>
    <property type="match status" value="3"/>
</dbReference>
<reference evidence="5" key="1">
    <citation type="journal article" date="2019" name="Int. J. Syst. Evol. Microbiol.">
        <title>The Global Catalogue of Microorganisms (GCM) 10K type strain sequencing project: providing services to taxonomists for standard genome sequencing and annotation.</title>
        <authorList>
            <consortium name="The Broad Institute Genomics Platform"/>
            <consortium name="The Broad Institute Genome Sequencing Center for Infectious Disease"/>
            <person name="Wu L."/>
            <person name="Ma J."/>
        </authorList>
    </citation>
    <scope>NUCLEOTIDE SEQUENCE [LARGE SCALE GENOMIC DNA]</scope>
    <source>
        <strain evidence="5">CCUG 61889</strain>
    </source>
</reference>
<dbReference type="PANTHER" id="PTHR35399">
    <property type="entry name" value="SLR8030 PROTEIN"/>
    <property type="match status" value="1"/>
</dbReference>
<organism evidence="4 5">
    <name type="scientific">Bacillus songklensis</name>
    <dbReference type="NCBI Taxonomy" id="1069116"/>
    <lineage>
        <taxon>Bacteria</taxon>
        <taxon>Bacillati</taxon>
        <taxon>Bacillota</taxon>
        <taxon>Bacilli</taxon>
        <taxon>Bacillales</taxon>
        <taxon>Bacillaceae</taxon>
        <taxon>Bacillus</taxon>
    </lineage>
</organism>
<feature type="domain" description="SLH" evidence="3">
    <location>
        <begin position="636"/>
        <end position="699"/>
    </location>
</feature>
<sequence length="815" mass="88982">MKKKKMNKKGATIALALGLMIPAVTPAAAAGTNDITVESVKFNGMKVPSTIDQMVKTYTGATVEVKYSDGRVKKFPLSYKTLFKSEDKVATNKGEKIPAGTPIDVNGNPIMDNSVEGKPTYFVSDAPDSNSLLNPINGQLYMVTHYEYDTIDAAGKSAYGLVPASMSLTKLSQNKKNGQLKTEEVKKIDFSEVNGLWIPCNGSVSPWNTHLGSEEYEPDARSFEFNPESSARTWTESFAQLYFGDKSKANPYNYGYIPEITVNSDGSTKVAKHYSAGRFSHEVMKIMPDKRTAFFGDDGSYTMMFMYVADKAGDLSAGTLYAAKFHQTGTENGGSGNFEWIKLGHASDQEIRDIIDSGIKFSDIFETSEEPKEGFTAVKQYSYGKTEYLKLKPGMEKAAAFLESRRYGAMLGATSEFNKMEGITVNEKDKKVYVAISDLSGGMEKDTAGKDPVDDIQLPKIKSGVTFEMDLKAGQKDKDGNAIDSEYVAAGISGLIAGEDLAAPDAYGNTANVDKVANTDNLSYSEEMRTLFIGEDSGKHTNNFVWAYNVDTKELTRILSVPAGAESTGLLAVDDRNGFPYIMSNFQHPGDELDKSNITAVNKEELAKAMEEEIGIVRTGGVGYISGIPSLTNAPKPYQFKDVDKNHWAYQYVSDLQLSGMVKGTTPETFNPNQKVTRAQFTSMVVRALGLEAKGQSPFKDVSAPETAAEITAAYEAGIIKGESANKFAPNKPVTRQQMAKILMKAYEVKTGETVAPSQKTVFKDVADIYKDFVPYVNAAYEKGFIKGYEDGTFAPTNSLTRAQAAKVVYMLLNN</sequence>
<feature type="signal peptide" evidence="2">
    <location>
        <begin position="1"/>
        <end position="29"/>
    </location>
</feature>
<feature type="chain" id="PRO_5046202153" evidence="2">
    <location>
        <begin position="30"/>
        <end position="815"/>
    </location>
</feature>
<evidence type="ECO:0000256" key="1">
    <source>
        <dbReference type="ARBA" id="ARBA00022729"/>
    </source>
</evidence>
<gene>
    <name evidence="4" type="ORF">ACFOU2_20455</name>
</gene>
<dbReference type="InterPro" id="IPR001119">
    <property type="entry name" value="SLH_dom"/>
</dbReference>
<dbReference type="Pfam" id="PF05787">
    <property type="entry name" value="PhoX"/>
    <property type="match status" value="1"/>
</dbReference>
<protein>
    <submittedName>
        <fullName evidence="4">S-layer homology domain-containing protein</fullName>
    </submittedName>
</protein>
<evidence type="ECO:0000256" key="2">
    <source>
        <dbReference type="SAM" id="SignalP"/>
    </source>
</evidence>
<dbReference type="RefSeq" id="WP_377918109.1">
    <property type="nucleotide sequence ID" value="NZ_JBHRZT010000072.1"/>
</dbReference>
<feature type="domain" description="SLH" evidence="3">
    <location>
        <begin position="760"/>
        <end position="815"/>
    </location>
</feature>
<name>A0ABV8B756_9BACI</name>